<reference evidence="2" key="2">
    <citation type="journal article" date="2024" name="Plant">
        <title>Genomic evolution and insights into agronomic trait innovations of Sesamum species.</title>
        <authorList>
            <person name="Miao H."/>
            <person name="Wang L."/>
            <person name="Qu L."/>
            <person name="Liu H."/>
            <person name="Sun Y."/>
            <person name="Le M."/>
            <person name="Wang Q."/>
            <person name="Wei S."/>
            <person name="Zheng Y."/>
            <person name="Lin W."/>
            <person name="Duan Y."/>
            <person name="Cao H."/>
            <person name="Xiong S."/>
            <person name="Wang X."/>
            <person name="Wei L."/>
            <person name="Li C."/>
            <person name="Ma Q."/>
            <person name="Ju M."/>
            <person name="Zhao R."/>
            <person name="Li G."/>
            <person name="Mu C."/>
            <person name="Tian Q."/>
            <person name="Mei H."/>
            <person name="Zhang T."/>
            <person name="Gao T."/>
            <person name="Zhang H."/>
        </authorList>
    </citation>
    <scope>NUCLEOTIDE SEQUENCE</scope>
    <source>
        <strain evidence="2">KEN1</strain>
    </source>
</reference>
<accession>A0AAW2U0Q3</accession>
<evidence type="ECO:0000313" key="2">
    <source>
        <dbReference type="EMBL" id="KAL0410841.1"/>
    </source>
</evidence>
<feature type="region of interest" description="Disordered" evidence="1">
    <location>
        <begin position="117"/>
        <end position="147"/>
    </location>
</feature>
<comment type="caution">
    <text evidence="2">The sequence shown here is derived from an EMBL/GenBank/DDBJ whole genome shotgun (WGS) entry which is preliminary data.</text>
</comment>
<organism evidence="2">
    <name type="scientific">Sesamum latifolium</name>
    <dbReference type="NCBI Taxonomy" id="2727402"/>
    <lineage>
        <taxon>Eukaryota</taxon>
        <taxon>Viridiplantae</taxon>
        <taxon>Streptophyta</taxon>
        <taxon>Embryophyta</taxon>
        <taxon>Tracheophyta</taxon>
        <taxon>Spermatophyta</taxon>
        <taxon>Magnoliopsida</taxon>
        <taxon>eudicotyledons</taxon>
        <taxon>Gunneridae</taxon>
        <taxon>Pentapetalae</taxon>
        <taxon>asterids</taxon>
        <taxon>lamiids</taxon>
        <taxon>Lamiales</taxon>
        <taxon>Pedaliaceae</taxon>
        <taxon>Sesamum</taxon>
    </lineage>
</organism>
<evidence type="ECO:0000256" key="1">
    <source>
        <dbReference type="SAM" id="MobiDB-lite"/>
    </source>
</evidence>
<proteinExistence type="predicted"/>
<evidence type="ECO:0008006" key="3">
    <source>
        <dbReference type="Google" id="ProtNLM"/>
    </source>
</evidence>
<dbReference type="AlphaFoldDB" id="A0AAW2U0Q3"/>
<reference evidence="2" key="1">
    <citation type="submission" date="2020-06" db="EMBL/GenBank/DDBJ databases">
        <authorList>
            <person name="Li T."/>
            <person name="Hu X."/>
            <person name="Zhang T."/>
            <person name="Song X."/>
            <person name="Zhang H."/>
            <person name="Dai N."/>
            <person name="Sheng W."/>
            <person name="Hou X."/>
            <person name="Wei L."/>
        </authorList>
    </citation>
    <scope>NUCLEOTIDE SEQUENCE</scope>
    <source>
        <strain evidence="2">KEN1</strain>
        <tissue evidence="2">Leaf</tissue>
    </source>
</reference>
<name>A0AAW2U0Q3_9LAMI</name>
<gene>
    <name evidence="2" type="ORF">Slati_3673800</name>
</gene>
<sequence>MARRTRWNILPVSRTQLFCIGTRTGLNAVSLSPPSLELPNSGSISCLRDNEPLKEYLQRFNIVALEVPSATQEVKANAFSQGLLDGDFFKSLAKKPLSKFDALLARAAKYINMEDAQAAKKESRGEKRKEVKEKIPSKKPQNEFREKKAPYQRINTVYTPLTVPITQALMAVEGKGLLARPRSWKEGP</sequence>
<dbReference type="EMBL" id="JACGWN010000013">
    <property type="protein sequence ID" value="KAL0410841.1"/>
    <property type="molecule type" value="Genomic_DNA"/>
</dbReference>
<protein>
    <recommendedName>
        <fullName evidence="3">Retrotransposon gag domain-containing protein</fullName>
    </recommendedName>
</protein>